<proteinExistence type="predicted"/>
<name>A0A2T0GVB4_ACTMO</name>
<evidence type="ECO:0000313" key="1">
    <source>
        <dbReference type="EMBL" id="PRW63037.1"/>
    </source>
</evidence>
<keyword evidence="2" id="KW-1185">Reference proteome</keyword>
<dbReference type="Proteomes" id="UP000239352">
    <property type="component" value="Unassembled WGS sequence"/>
</dbReference>
<feature type="non-terminal residue" evidence="1">
    <location>
        <position position="1"/>
    </location>
</feature>
<comment type="caution">
    <text evidence="1">The sequence shown here is derived from an EMBL/GenBank/DDBJ whole genome shotgun (WGS) entry which is preliminary data.</text>
</comment>
<reference evidence="1 2" key="1">
    <citation type="submission" date="2018-03" db="EMBL/GenBank/DDBJ databases">
        <title>Actinopolyspora mortivallis from Sahara, screening for active biomolecules.</title>
        <authorList>
            <person name="Selama O."/>
            <person name="Wellington E.M.H."/>
            <person name="Hacene H."/>
        </authorList>
    </citation>
    <scope>NUCLEOTIDE SEQUENCE [LARGE SCALE GENOMIC DNA]</scope>
    <source>
        <strain evidence="1 2">M5A</strain>
    </source>
</reference>
<gene>
    <name evidence="1" type="ORF">CEP50_12090</name>
</gene>
<accession>A0A2T0GVB4</accession>
<dbReference type="AlphaFoldDB" id="A0A2T0GVB4"/>
<dbReference type="InParanoid" id="A0A2T0GVB4"/>
<evidence type="ECO:0000313" key="2">
    <source>
        <dbReference type="Proteomes" id="UP000239352"/>
    </source>
</evidence>
<organism evidence="1 2">
    <name type="scientific">Actinopolyspora mortivallis</name>
    <dbReference type="NCBI Taxonomy" id="33906"/>
    <lineage>
        <taxon>Bacteria</taxon>
        <taxon>Bacillati</taxon>
        <taxon>Actinomycetota</taxon>
        <taxon>Actinomycetes</taxon>
        <taxon>Actinopolysporales</taxon>
        <taxon>Actinopolysporaceae</taxon>
        <taxon>Actinopolyspora</taxon>
    </lineage>
</organism>
<dbReference type="EMBL" id="PVSR01000020">
    <property type="protein sequence ID" value="PRW63037.1"/>
    <property type="molecule type" value="Genomic_DNA"/>
</dbReference>
<protein>
    <submittedName>
        <fullName evidence="1">Uncharacterized protein</fullName>
    </submittedName>
</protein>
<sequence length="66" mass="7358">AQPHCSHPLNSPAGAVGLFWSQEVRARFTAPAGGLSGWEQWGWAWAVRHGYEEVNAFVDAQHRWEG</sequence>